<organism evidence="1 2">
    <name type="scientific">Kribbella hippodromi</name>
    <dbReference type="NCBI Taxonomy" id="434347"/>
    <lineage>
        <taxon>Bacteria</taxon>
        <taxon>Bacillati</taxon>
        <taxon>Actinomycetota</taxon>
        <taxon>Actinomycetes</taxon>
        <taxon>Propionibacteriales</taxon>
        <taxon>Kribbellaceae</taxon>
        <taxon>Kribbella</taxon>
    </lineage>
</organism>
<dbReference type="Proteomes" id="UP001501705">
    <property type="component" value="Unassembled WGS sequence"/>
</dbReference>
<sequence length="121" mass="12970">MTDKFAELTHVVEDLGPLDPQLPVVRRRELRPGELVRLRGLAYDEGPVLASAGRGTRWVEGSGSIRFSCEAVRGVQVVSALCLAIAPTAVRSGESRCDAESGVLWLQHPGDPAGTAMELSF</sequence>
<dbReference type="EMBL" id="BAAAPH010000004">
    <property type="protein sequence ID" value="GAA1560786.1"/>
    <property type="molecule type" value="Genomic_DNA"/>
</dbReference>
<keyword evidence="2" id="KW-1185">Reference proteome</keyword>
<accession>A0ABP4NKG5</accession>
<proteinExistence type="predicted"/>
<name>A0ABP4NKG5_9ACTN</name>
<reference evidence="2" key="1">
    <citation type="journal article" date="2019" name="Int. J. Syst. Evol. Microbiol.">
        <title>The Global Catalogue of Microorganisms (GCM) 10K type strain sequencing project: providing services to taxonomists for standard genome sequencing and annotation.</title>
        <authorList>
            <consortium name="The Broad Institute Genomics Platform"/>
            <consortium name="The Broad Institute Genome Sequencing Center for Infectious Disease"/>
            <person name="Wu L."/>
            <person name="Ma J."/>
        </authorList>
    </citation>
    <scope>NUCLEOTIDE SEQUENCE [LARGE SCALE GENOMIC DNA]</scope>
    <source>
        <strain evidence="2">JCM 15572</strain>
    </source>
</reference>
<protein>
    <submittedName>
        <fullName evidence="1">Uncharacterized protein</fullName>
    </submittedName>
</protein>
<gene>
    <name evidence="1" type="ORF">GCM10009804_16970</name>
</gene>
<evidence type="ECO:0000313" key="2">
    <source>
        <dbReference type="Proteomes" id="UP001501705"/>
    </source>
</evidence>
<comment type="caution">
    <text evidence="1">The sequence shown here is derived from an EMBL/GenBank/DDBJ whole genome shotgun (WGS) entry which is preliminary data.</text>
</comment>
<evidence type="ECO:0000313" key="1">
    <source>
        <dbReference type="EMBL" id="GAA1560786.1"/>
    </source>
</evidence>